<dbReference type="PANTHER" id="PTHR12646:SF0">
    <property type="entry name" value="DOL-P-MAN:MAN(5)GLCNAC(2)-PP-DOL ALPHA-1,3-MANNOSYLTRANSFERASE"/>
    <property type="match status" value="1"/>
</dbReference>
<evidence type="ECO:0000256" key="10">
    <source>
        <dbReference type="ARBA" id="ARBA00049506"/>
    </source>
</evidence>
<evidence type="ECO:0000256" key="12">
    <source>
        <dbReference type="SAM" id="Phobius"/>
    </source>
</evidence>
<evidence type="ECO:0000256" key="8">
    <source>
        <dbReference type="ARBA" id="ARBA00022989"/>
    </source>
</evidence>
<name>A0A0D6QY76_ARACU</name>
<evidence type="ECO:0000256" key="7">
    <source>
        <dbReference type="ARBA" id="ARBA00022824"/>
    </source>
</evidence>
<comment type="subcellular location">
    <subcellularLocation>
        <location evidence="1">Endoplasmic reticulum membrane</location>
        <topology evidence="1">Multi-pass membrane protein</topology>
    </subcellularLocation>
</comment>
<keyword evidence="8 12" id="KW-1133">Transmembrane helix</keyword>
<dbReference type="PANTHER" id="PTHR12646">
    <property type="entry name" value="NOT56 - RELATED"/>
    <property type="match status" value="1"/>
</dbReference>
<proteinExistence type="predicted"/>
<evidence type="ECO:0000256" key="11">
    <source>
        <dbReference type="SAM" id="MobiDB-lite"/>
    </source>
</evidence>
<feature type="region of interest" description="Disordered" evidence="11">
    <location>
        <begin position="1"/>
        <end position="22"/>
    </location>
</feature>
<feature type="transmembrane region" description="Helical" evidence="12">
    <location>
        <begin position="159"/>
        <end position="178"/>
    </location>
</feature>
<evidence type="ECO:0000256" key="2">
    <source>
        <dbReference type="ARBA" id="ARBA00004922"/>
    </source>
</evidence>
<keyword evidence="7" id="KW-0256">Endoplasmic reticulum</keyword>
<organism evidence="13">
    <name type="scientific">Araucaria cunninghamii</name>
    <name type="common">Hoop pine</name>
    <name type="synonym">Moreton Bay pine</name>
    <dbReference type="NCBI Taxonomy" id="56994"/>
    <lineage>
        <taxon>Eukaryota</taxon>
        <taxon>Viridiplantae</taxon>
        <taxon>Streptophyta</taxon>
        <taxon>Embryophyta</taxon>
        <taxon>Tracheophyta</taxon>
        <taxon>Spermatophyta</taxon>
        <taxon>Pinopsida</taxon>
        <taxon>Pinidae</taxon>
        <taxon>Conifers II</taxon>
        <taxon>Araucariales</taxon>
        <taxon>Araucariaceae</taxon>
        <taxon>Araucaria</taxon>
    </lineage>
</organism>
<dbReference type="AlphaFoldDB" id="A0A0D6QY76"/>
<feature type="transmembrane region" description="Helical" evidence="12">
    <location>
        <begin position="184"/>
        <end position="210"/>
    </location>
</feature>
<dbReference type="EC" id="2.4.1.258" evidence="3"/>
<keyword evidence="6 12" id="KW-0812">Transmembrane</keyword>
<dbReference type="InterPro" id="IPR007873">
    <property type="entry name" value="Glycosyltransferase_ALG3"/>
</dbReference>
<keyword evidence="9 12" id="KW-0472">Membrane</keyword>
<feature type="transmembrane region" description="Helical" evidence="12">
    <location>
        <begin position="217"/>
        <end position="238"/>
    </location>
</feature>
<accession>A0A0D6QY76</accession>
<protein>
    <recommendedName>
        <fullName evidence="3">dolichyl-P-Man:Man5GlcNAc2-PP-dolichol alpha-1,3-mannosyltransferase</fullName>
        <ecNumber evidence="3">2.4.1.258</ecNumber>
    </recommendedName>
</protein>
<feature type="transmembrane region" description="Helical" evidence="12">
    <location>
        <begin position="31"/>
        <end position="54"/>
    </location>
</feature>
<evidence type="ECO:0000256" key="9">
    <source>
        <dbReference type="ARBA" id="ARBA00023136"/>
    </source>
</evidence>
<evidence type="ECO:0000256" key="6">
    <source>
        <dbReference type="ARBA" id="ARBA00022692"/>
    </source>
</evidence>
<evidence type="ECO:0000313" key="13">
    <source>
        <dbReference type="EMBL" id="JAG95494.1"/>
    </source>
</evidence>
<feature type="transmembrane region" description="Helical" evidence="12">
    <location>
        <begin position="88"/>
        <end position="105"/>
    </location>
</feature>
<evidence type="ECO:0000256" key="4">
    <source>
        <dbReference type="ARBA" id="ARBA00022676"/>
    </source>
</evidence>
<comment type="catalytic activity">
    <reaction evidence="10">
        <text>an alpha-D-Man-(1-&gt;2)-alpha-D-Man-(1-&gt;2)-alpha-D-Man-(1-&gt;3)-[alpha-D-Man-(1-&gt;6)]-beta-D-Man-(1-&gt;4)-beta-D-GlcNAc-(1-&gt;4)-alpha-D-GlcNAc-diphospho-di-trans,poly-cis-dolichol + a di-trans,poly-cis-dolichyl beta-D-mannosyl phosphate = an alpha-D-Man-(1-&gt;2)-alpha-D-Man-(1-&gt;2)-alpha-D-Man-(1-&gt;3)-[alpha-D-Man-(1-&gt;3)-alpha-D-Man-(1-&gt;6)]-beta-D-Man-(1-&gt;4)-beta-D-GlcNAc-(1-&gt;4)-alpha-D-GlcNAc-diphospho-di-trans,poly-cis-dolichol + a di-trans,poly-cis-dolichyl phosphate + H(+)</text>
        <dbReference type="Rhea" id="RHEA:29527"/>
        <dbReference type="Rhea" id="RHEA-COMP:19498"/>
        <dbReference type="Rhea" id="RHEA-COMP:19501"/>
        <dbReference type="Rhea" id="RHEA-COMP:19516"/>
        <dbReference type="Rhea" id="RHEA-COMP:19517"/>
        <dbReference type="ChEBI" id="CHEBI:15378"/>
        <dbReference type="ChEBI" id="CHEBI:57683"/>
        <dbReference type="ChEBI" id="CHEBI:58211"/>
        <dbReference type="ChEBI" id="CHEBI:132515"/>
        <dbReference type="ChEBI" id="CHEBI:132516"/>
        <dbReference type="EC" id="2.4.1.258"/>
    </reaction>
    <physiologicalReaction direction="left-to-right" evidence="10">
        <dbReference type="Rhea" id="RHEA:29528"/>
    </physiologicalReaction>
</comment>
<evidence type="ECO:0000256" key="5">
    <source>
        <dbReference type="ARBA" id="ARBA00022679"/>
    </source>
</evidence>
<keyword evidence="4" id="KW-0328">Glycosyltransferase</keyword>
<dbReference type="GO" id="GO:0005789">
    <property type="term" value="C:endoplasmic reticulum membrane"/>
    <property type="evidence" value="ECO:0007669"/>
    <property type="project" value="UniProtKB-SubCell"/>
</dbReference>
<keyword evidence="5" id="KW-0808">Transferase</keyword>
<reference evidence="13" key="1">
    <citation type="submission" date="2015-03" db="EMBL/GenBank/DDBJ databases">
        <title>A transcriptome of Araucaria cunninghamii, an australian fine timber species.</title>
        <authorList>
            <person name="Jing Yi C.J.Y."/>
            <person name="Yin San L.Y.S."/>
            <person name="Abdul Karim S.S."/>
            <person name="Wan Azmi N.N."/>
            <person name="Hercus R.R."/>
            <person name="Croft L.L."/>
        </authorList>
    </citation>
    <scope>NUCLEOTIDE SEQUENCE</scope>
    <source>
        <strain evidence="13">MI0301</strain>
        <tissue evidence="13">Leaf</tissue>
    </source>
</reference>
<evidence type="ECO:0000256" key="1">
    <source>
        <dbReference type="ARBA" id="ARBA00004477"/>
    </source>
</evidence>
<dbReference type="GO" id="GO:0052925">
    <property type="term" value="F:dol-P-Man:Man(5)GlcNAc(2)-PP-Dol alpha-1,3-mannosyltransferase activity"/>
    <property type="evidence" value="ECO:0007669"/>
    <property type="project" value="UniProtKB-EC"/>
</dbReference>
<evidence type="ECO:0000256" key="3">
    <source>
        <dbReference type="ARBA" id="ARBA00011964"/>
    </source>
</evidence>
<sequence>MDETTSSPSRLRPLLSATSTSTSEKQKNERCAAWAAFILLLTEILLICAIIKFVPYTKIDWDAYMSQVKGFMGGERNYGELRGDTGPLVYPAGFLYFYSIIYFLTGGAVFPAQVIFGILYIINLGIIFLIYRKTNLLPWWAFCLLCLSKRVHSIFLLRLFNDCIAVTLAHAAIALLLYKQWYLGLIMFSGAVSVKMNVLLYAPPLLLLMLKGMSVKGVLFTLFSAALFQVLLGLPFLYSQTRNV</sequence>
<comment type="pathway">
    <text evidence="2">Protein modification; protein glycosylation.</text>
</comment>
<dbReference type="Pfam" id="PF05208">
    <property type="entry name" value="ALG3"/>
    <property type="match status" value="1"/>
</dbReference>
<dbReference type="EMBL" id="GCKF01040397">
    <property type="protein sequence ID" value="JAG95494.1"/>
    <property type="molecule type" value="Transcribed_RNA"/>
</dbReference>
<feature type="transmembrane region" description="Helical" evidence="12">
    <location>
        <begin position="112"/>
        <end position="131"/>
    </location>
</feature>